<evidence type="ECO:0000313" key="3">
    <source>
        <dbReference type="WBParaSite" id="L893_g33216.t1"/>
    </source>
</evidence>
<reference evidence="3" key="1">
    <citation type="submission" date="2016-11" db="UniProtKB">
        <authorList>
            <consortium name="WormBaseParasite"/>
        </authorList>
    </citation>
    <scope>IDENTIFICATION</scope>
</reference>
<dbReference type="WBParaSite" id="L893_g33216.t1">
    <property type="protein sequence ID" value="L893_g33216.t1"/>
    <property type="gene ID" value="L893_g33216"/>
</dbReference>
<dbReference type="Proteomes" id="UP000095287">
    <property type="component" value="Unplaced"/>
</dbReference>
<proteinExistence type="predicted"/>
<accession>A0A1I8A610</accession>
<name>A0A1I8A610_9BILA</name>
<feature type="compositionally biased region" description="Basic and acidic residues" evidence="1">
    <location>
        <begin position="158"/>
        <end position="172"/>
    </location>
</feature>
<evidence type="ECO:0000256" key="1">
    <source>
        <dbReference type="SAM" id="MobiDB-lite"/>
    </source>
</evidence>
<organism evidence="2 3">
    <name type="scientific">Steinernema glaseri</name>
    <dbReference type="NCBI Taxonomy" id="37863"/>
    <lineage>
        <taxon>Eukaryota</taxon>
        <taxon>Metazoa</taxon>
        <taxon>Ecdysozoa</taxon>
        <taxon>Nematoda</taxon>
        <taxon>Chromadorea</taxon>
        <taxon>Rhabditida</taxon>
        <taxon>Tylenchina</taxon>
        <taxon>Panagrolaimomorpha</taxon>
        <taxon>Strongyloidoidea</taxon>
        <taxon>Steinernematidae</taxon>
        <taxon>Steinernema</taxon>
    </lineage>
</organism>
<keyword evidence="2" id="KW-1185">Reference proteome</keyword>
<protein>
    <submittedName>
        <fullName evidence="3">Uncharacterized protein</fullName>
    </submittedName>
</protein>
<feature type="region of interest" description="Disordered" evidence="1">
    <location>
        <begin position="136"/>
        <end position="194"/>
    </location>
</feature>
<evidence type="ECO:0000313" key="2">
    <source>
        <dbReference type="Proteomes" id="UP000095287"/>
    </source>
</evidence>
<feature type="compositionally biased region" description="Basic and acidic residues" evidence="1">
    <location>
        <begin position="45"/>
        <end position="96"/>
    </location>
</feature>
<feature type="region of interest" description="Disordered" evidence="1">
    <location>
        <begin position="41"/>
        <end position="107"/>
    </location>
</feature>
<sequence length="194" mass="21827">MKVNVLRCDGVRPQEVREDPVLLLVQLDSIGLADVGNHARGIRHRTADHQDPTRRETDGNPIERVKNRFTEKQLTDSRGCGRDPPRPSTGRRDSRLQTRRRSLQTTNRFRVRGQFRRIVLSGIVAGLDLQRICSLRGDRDGTDRPLVRVPSQPLLSRSDFRTTVEGEGDAHLPRSGPADRSPSGALRGLPDFRS</sequence>
<feature type="compositionally biased region" description="Basic and acidic residues" evidence="1">
    <location>
        <begin position="136"/>
        <end position="146"/>
    </location>
</feature>
<dbReference type="AlphaFoldDB" id="A0A1I8A610"/>